<dbReference type="InterPro" id="IPR013216">
    <property type="entry name" value="Methyltransf_11"/>
</dbReference>
<name>A0A4Q2TAB9_9HYPH</name>
<evidence type="ECO:0000313" key="3">
    <source>
        <dbReference type="Proteomes" id="UP000291088"/>
    </source>
</evidence>
<organism evidence="2 3">
    <name type="scientific">Ciceribacter ferrooxidans</name>
    <dbReference type="NCBI Taxonomy" id="2509717"/>
    <lineage>
        <taxon>Bacteria</taxon>
        <taxon>Pseudomonadati</taxon>
        <taxon>Pseudomonadota</taxon>
        <taxon>Alphaproteobacteria</taxon>
        <taxon>Hyphomicrobiales</taxon>
        <taxon>Rhizobiaceae</taxon>
        <taxon>Ciceribacter</taxon>
    </lineage>
</organism>
<feature type="domain" description="Methyltransferase type 11" evidence="1">
    <location>
        <begin position="76"/>
        <end position="164"/>
    </location>
</feature>
<keyword evidence="2" id="KW-0808">Transferase</keyword>
<dbReference type="InterPro" id="IPR029063">
    <property type="entry name" value="SAM-dependent_MTases_sf"/>
</dbReference>
<protein>
    <submittedName>
        <fullName evidence="2">Class I SAM-dependent methyltransferase</fullName>
    </submittedName>
</protein>
<dbReference type="CDD" id="cd02440">
    <property type="entry name" value="AdoMet_MTases"/>
    <property type="match status" value="1"/>
</dbReference>
<proteinExistence type="predicted"/>
<evidence type="ECO:0000259" key="1">
    <source>
        <dbReference type="Pfam" id="PF08241"/>
    </source>
</evidence>
<keyword evidence="2" id="KW-0489">Methyltransferase</keyword>
<dbReference type="GO" id="GO:0032259">
    <property type="term" value="P:methylation"/>
    <property type="evidence" value="ECO:0007669"/>
    <property type="project" value="UniProtKB-KW"/>
</dbReference>
<evidence type="ECO:0000313" key="2">
    <source>
        <dbReference type="EMBL" id="RYC14018.1"/>
    </source>
</evidence>
<keyword evidence="3" id="KW-1185">Reference proteome</keyword>
<comment type="caution">
    <text evidence="2">The sequence shown here is derived from an EMBL/GenBank/DDBJ whole genome shotgun (WGS) entry which is preliminary data.</text>
</comment>
<dbReference type="GO" id="GO:0008757">
    <property type="term" value="F:S-adenosylmethionine-dependent methyltransferase activity"/>
    <property type="evidence" value="ECO:0007669"/>
    <property type="project" value="InterPro"/>
</dbReference>
<reference evidence="2 3" key="1">
    <citation type="submission" date="2019-01" db="EMBL/GenBank/DDBJ databases">
        <authorList>
            <person name="Deng T."/>
        </authorList>
    </citation>
    <scope>NUCLEOTIDE SEQUENCE [LARGE SCALE GENOMIC DNA]</scope>
    <source>
        <strain evidence="2 3">F8825</strain>
    </source>
</reference>
<dbReference type="Gene3D" id="3.40.50.150">
    <property type="entry name" value="Vaccinia Virus protein VP39"/>
    <property type="match status" value="1"/>
</dbReference>
<dbReference type="Proteomes" id="UP000291088">
    <property type="component" value="Unassembled WGS sequence"/>
</dbReference>
<sequence>MFHGISSRRRQETESLFDQYCNDKPSHQNAIDILPGWNSAFPSSTRLKAGDHALFVDPRIDWAVQQAGSIKDKKVLEIGPLEGMHTYMLNRHAPSSIDAVEANKQCFLRCLVTKEILGIDRAHFYLGDALKWLETEDRHYDLAVASGVLYHMADPGQFLSQLTRRCDQLFIWTHYFDDTAMPADDPRRQAFNGNIETRTFAGVPVRYYERHYFNANVTKEFCGGMKDRHYWMHRDDILSLIRALGFSEISITQEDPGHRGGPCFCLFAKRDSLTMQA</sequence>
<dbReference type="AlphaFoldDB" id="A0A4Q2TAB9"/>
<dbReference type="Pfam" id="PF08241">
    <property type="entry name" value="Methyltransf_11"/>
    <property type="match status" value="1"/>
</dbReference>
<gene>
    <name evidence="2" type="ORF">EUU22_10580</name>
</gene>
<dbReference type="EMBL" id="SDVB01000216">
    <property type="protein sequence ID" value="RYC14018.1"/>
    <property type="molecule type" value="Genomic_DNA"/>
</dbReference>
<accession>A0A4Q2TAB9</accession>
<dbReference type="OrthoDB" id="5195124at2"/>
<dbReference type="SUPFAM" id="SSF53335">
    <property type="entry name" value="S-adenosyl-L-methionine-dependent methyltransferases"/>
    <property type="match status" value="1"/>
</dbReference>